<keyword evidence="3" id="KW-1185">Reference proteome</keyword>
<feature type="compositionally biased region" description="Polar residues" evidence="1">
    <location>
        <begin position="456"/>
        <end position="465"/>
    </location>
</feature>
<dbReference type="EMBL" id="NBCO01000015">
    <property type="protein sequence ID" value="ORC88689.1"/>
    <property type="molecule type" value="Genomic_DNA"/>
</dbReference>
<feature type="compositionally biased region" description="Basic and acidic residues" evidence="1">
    <location>
        <begin position="274"/>
        <end position="283"/>
    </location>
</feature>
<comment type="caution">
    <text evidence="2">The sequence shown here is derived from an EMBL/GenBank/DDBJ whole genome shotgun (WGS) entry which is preliminary data.</text>
</comment>
<feature type="compositionally biased region" description="Low complexity" evidence="1">
    <location>
        <begin position="437"/>
        <end position="447"/>
    </location>
</feature>
<organism evidence="2 3">
    <name type="scientific">Trypanosoma theileri</name>
    <dbReference type="NCBI Taxonomy" id="67003"/>
    <lineage>
        <taxon>Eukaryota</taxon>
        <taxon>Discoba</taxon>
        <taxon>Euglenozoa</taxon>
        <taxon>Kinetoplastea</taxon>
        <taxon>Metakinetoplastina</taxon>
        <taxon>Trypanosomatida</taxon>
        <taxon>Trypanosomatidae</taxon>
        <taxon>Trypanosoma</taxon>
    </lineage>
</organism>
<feature type="compositionally biased region" description="Low complexity" evidence="1">
    <location>
        <begin position="284"/>
        <end position="294"/>
    </location>
</feature>
<feature type="region of interest" description="Disordered" evidence="1">
    <location>
        <begin position="270"/>
        <end position="481"/>
    </location>
</feature>
<evidence type="ECO:0000313" key="3">
    <source>
        <dbReference type="Proteomes" id="UP000192257"/>
    </source>
</evidence>
<dbReference type="RefSeq" id="XP_028882755.1">
    <property type="nucleotide sequence ID" value="XM_029025772.1"/>
</dbReference>
<proteinExistence type="predicted"/>
<feature type="region of interest" description="Disordered" evidence="1">
    <location>
        <begin position="19"/>
        <end position="52"/>
    </location>
</feature>
<feature type="compositionally biased region" description="Basic and acidic residues" evidence="1">
    <location>
        <begin position="36"/>
        <end position="45"/>
    </location>
</feature>
<dbReference type="Proteomes" id="UP000192257">
    <property type="component" value="Unassembled WGS sequence"/>
</dbReference>
<accession>A0A1X0NWW8</accession>
<evidence type="ECO:0000313" key="2">
    <source>
        <dbReference type="EMBL" id="ORC88689.1"/>
    </source>
</evidence>
<feature type="compositionally biased region" description="Polar residues" evidence="1">
    <location>
        <begin position="315"/>
        <end position="346"/>
    </location>
</feature>
<dbReference type="GeneID" id="39985552"/>
<protein>
    <submittedName>
        <fullName evidence="2">Uncharacterized protein</fullName>
    </submittedName>
</protein>
<name>A0A1X0NWW8_9TRYP</name>
<dbReference type="AlphaFoldDB" id="A0A1X0NWW8"/>
<feature type="compositionally biased region" description="Basic and acidic residues" evidence="1">
    <location>
        <begin position="421"/>
        <end position="436"/>
    </location>
</feature>
<gene>
    <name evidence="2" type="ORF">TM35_000151200</name>
</gene>
<sequence length="582" mass="66297">MNLTVSPRSFRASLLERFENSGILKTPPRHSPQQQQEKEKEEGTQRKGRKGENVVIENSSLLGRFFDPVDIDASRSTNTTETKRIKRMTGSNREENGLMNSNSRSLIINFIDECVANNVPESLIVEHVLFMIDAMQEQISMTEAMHARFQYDRLREYELSELTNMIERQQVYYDQKQQEQETLHTRDIEREMMKEGIRRNQTPLFTHTLEDRETLLGDIPSQRNKIHAGLSGSSSATALMTSVEPHGIRRRPVGQSSLHTNSGRSVRVAFTQTPHEESEKEVSSRSSRGITRTTFQHFMCPTDASNRKERRKYTPVSSEPQWKTRSQEGSVYSDASSSRRLSRPSQTIKKTTIAPTATTTIRRTGITTTKTRAEKTADAAWRGRQRLLDGTGISFTGSSTWSDEDEDDAPLPLNYRSNSSHLRETSQYHHPQEKKIQQQQQQQQQDQRPPLRMHQQKSTSPSRDVSTGLMHPLSSPQRVGTESEILDHGIHSAKKDETSTTWIDTQNVTSTLPLASLLSVQNPSLYPSPHLQEYIEQSERKVREVERVLASIPGNKIDFQRFGNHNMTHSPLSADVSDLSDD</sequence>
<dbReference type="OrthoDB" id="267815at2759"/>
<evidence type="ECO:0000256" key="1">
    <source>
        <dbReference type="SAM" id="MobiDB-lite"/>
    </source>
</evidence>
<dbReference type="VEuPathDB" id="TriTrypDB:TM35_000151200"/>
<feature type="compositionally biased region" description="Low complexity" evidence="1">
    <location>
        <begin position="347"/>
        <end position="370"/>
    </location>
</feature>
<feature type="region of interest" description="Disordered" evidence="1">
    <location>
        <begin position="72"/>
        <end position="97"/>
    </location>
</feature>
<reference evidence="2 3" key="1">
    <citation type="submission" date="2017-03" db="EMBL/GenBank/DDBJ databases">
        <title>An alternative strategy for trypanosome survival in the mammalian bloodstream revealed through genome and transcriptome analysis of the ubiquitous bovine parasite Trypanosoma (Megatrypanum) theileri.</title>
        <authorList>
            <person name="Kelly S."/>
            <person name="Ivens A."/>
            <person name="Mott A."/>
            <person name="O'Neill E."/>
            <person name="Emms D."/>
            <person name="Macleod O."/>
            <person name="Voorheis P."/>
            <person name="Matthews J."/>
            <person name="Matthews K."/>
            <person name="Carrington M."/>
        </authorList>
    </citation>
    <scope>NUCLEOTIDE SEQUENCE [LARGE SCALE GENOMIC DNA]</scope>
    <source>
        <strain evidence="2">Edinburgh</strain>
    </source>
</reference>